<reference evidence="2 3" key="1">
    <citation type="submission" date="2019-11" db="EMBL/GenBank/DDBJ databases">
        <title>Whole-genome sequence of a Rhodoblastus acidophilus DSM 142.</title>
        <authorList>
            <person name="Kyndt J.A."/>
            <person name="Meyer T.E."/>
        </authorList>
    </citation>
    <scope>NUCLEOTIDE SEQUENCE [LARGE SCALE GENOMIC DNA]</scope>
    <source>
        <strain evidence="2 3">DSM 142</strain>
    </source>
</reference>
<evidence type="ECO:0000313" key="2">
    <source>
        <dbReference type="EMBL" id="MTV31098.1"/>
    </source>
</evidence>
<dbReference type="RefSeq" id="WP_155445792.1">
    <property type="nucleotide sequence ID" value="NZ_JAOQNR010000006.1"/>
</dbReference>
<dbReference type="SUPFAM" id="SSF51430">
    <property type="entry name" value="NAD(P)-linked oxidoreductase"/>
    <property type="match status" value="1"/>
</dbReference>
<dbReference type="InterPro" id="IPR053135">
    <property type="entry name" value="AKR2_Oxidoreductase"/>
</dbReference>
<protein>
    <recommendedName>
        <fullName evidence="1">NADP-dependent oxidoreductase domain-containing protein</fullName>
    </recommendedName>
</protein>
<comment type="caution">
    <text evidence="2">The sequence shown here is derived from an EMBL/GenBank/DDBJ whole genome shotgun (WGS) entry which is preliminary data.</text>
</comment>
<dbReference type="OrthoDB" id="9768851at2"/>
<accession>A0A6N8DL74</accession>
<dbReference type="AlphaFoldDB" id="A0A6N8DL74"/>
<dbReference type="PANTHER" id="PTHR43312">
    <property type="entry name" value="D-THREO-ALDOSE 1-DEHYDROGENASE"/>
    <property type="match status" value="1"/>
</dbReference>
<dbReference type="InterPro" id="IPR023210">
    <property type="entry name" value="NADP_OxRdtase_dom"/>
</dbReference>
<proteinExistence type="predicted"/>
<sequence length="278" mass="29962">MMRAIPLPGCDLRLSRFVFGCASLFNAGGGFSRANLLAAAADAGFSHFDVAPSYGFGMAERDLAPLLKARPNLTVTSKVGLYAPAGEDGSAIAIFLRKAAGKLAPALSRAQVDFSLARAEDSLSGSLRRLGRDRIDLLLLHAPRLDLIAADEWLCWLQNLRAQGRIRAFGIAATRADEALAVLDRAPALAQIIQHPDSLDRREADALIARGRAPQLTYGYVAAARKRQPQFDIADILKRALRRNPGGALVVSTRRRGRLRDFVEAAESEALPCHAQAS</sequence>
<organism evidence="2 3">
    <name type="scientific">Rhodoblastus acidophilus</name>
    <name type="common">Rhodopseudomonas acidophila</name>
    <dbReference type="NCBI Taxonomy" id="1074"/>
    <lineage>
        <taxon>Bacteria</taxon>
        <taxon>Pseudomonadati</taxon>
        <taxon>Pseudomonadota</taxon>
        <taxon>Alphaproteobacteria</taxon>
        <taxon>Hyphomicrobiales</taxon>
        <taxon>Rhodoblastaceae</taxon>
        <taxon>Rhodoblastus</taxon>
    </lineage>
</organism>
<dbReference type="Pfam" id="PF00248">
    <property type="entry name" value="Aldo_ket_red"/>
    <property type="match status" value="1"/>
</dbReference>
<dbReference type="Gene3D" id="3.20.20.100">
    <property type="entry name" value="NADP-dependent oxidoreductase domain"/>
    <property type="match status" value="1"/>
</dbReference>
<dbReference type="Proteomes" id="UP000439113">
    <property type="component" value="Unassembled WGS sequence"/>
</dbReference>
<evidence type="ECO:0000313" key="3">
    <source>
        <dbReference type="Proteomes" id="UP000439113"/>
    </source>
</evidence>
<dbReference type="InterPro" id="IPR036812">
    <property type="entry name" value="NAD(P)_OxRdtase_dom_sf"/>
</dbReference>
<feature type="domain" description="NADP-dependent oxidoreductase" evidence="1">
    <location>
        <begin position="20"/>
        <end position="181"/>
    </location>
</feature>
<dbReference type="PANTHER" id="PTHR43312:SF1">
    <property type="entry name" value="NADP-DEPENDENT OXIDOREDUCTASE DOMAIN-CONTAINING PROTEIN"/>
    <property type="match status" value="1"/>
</dbReference>
<gene>
    <name evidence="2" type="ORF">GJ654_08835</name>
</gene>
<evidence type="ECO:0000259" key="1">
    <source>
        <dbReference type="Pfam" id="PF00248"/>
    </source>
</evidence>
<dbReference type="EMBL" id="WNKS01000006">
    <property type="protein sequence ID" value="MTV31098.1"/>
    <property type="molecule type" value="Genomic_DNA"/>
</dbReference>
<name>A0A6N8DL74_RHOAC</name>